<evidence type="ECO:0000256" key="1">
    <source>
        <dbReference type="ARBA" id="ARBA00022737"/>
    </source>
</evidence>
<name>A0AA89I151_9LACO</name>
<comment type="caution">
    <text evidence="3">The sequence shown here is derived from an EMBL/GenBank/DDBJ whole genome shotgun (WGS) entry which is preliminary data.</text>
</comment>
<dbReference type="SUPFAM" id="SSF50151">
    <property type="entry name" value="SacY-like RNA-binding domain"/>
    <property type="match status" value="1"/>
</dbReference>
<dbReference type="AlphaFoldDB" id="A0AA89I151"/>
<dbReference type="RefSeq" id="WP_057908090.1">
    <property type="nucleotide sequence ID" value="NZ_AYZB01000020.1"/>
</dbReference>
<dbReference type="GO" id="GO:0003723">
    <property type="term" value="F:RNA binding"/>
    <property type="evidence" value="ECO:0007669"/>
    <property type="project" value="InterPro"/>
</dbReference>
<dbReference type="Gene3D" id="2.30.24.10">
    <property type="entry name" value="CAT RNA-binding domain"/>
    <property type="match status" value="1"/>
</dbReference>
<sequence length="279" mass="33096">MRIRKILNNNIAIVTRGVNESIIYSPGIAFHKKVGQSVSEDEVQKNYVLDSKDRLEHLSYLLTHSEQKMIEITNQIVDWYEIDVDAKIDDYLYITLLDHISFMIKRGQKEEFIMSPLLWEVKKFYPHFYALGIRAVQLISREYAIDFPMAEAVSIALHFINIQDEKTNISEKLQDIGVLRDLLNIIKYHFKTDFDENSINYLRLVTHLQYFIERLNSNRAYNSDQTMLYEQVKTIYPSAYEVVQKIEKYIIEKYNQEISQDEYTYLMIHINRVTERAGN</sequence>
<gene>
    <name evidence="3" type="ORF">FC90_GL000352</name>
</gene>
<organism evidence="3 4">
    <name type="scientific">Latilactobacillus graminis DSM 20719</name>
    <dbReference type="NCBI Taxonomy" id="1423752"/>
    <lineage>
        <taxon>Bacteria</taxon>
        <taxon>Bacillati</taxon>
        <taxon>Bacillota</taxon>
        <taxon>Bacilli</taxon>
        <taxon>Lactobacillales</taxon>
        <taxon>Lactobacillaceae</taxon>
        <taxon>Latilactobacillus</taxon>
    </lineage>
</organism>
<dbReference type="GO" id="GO:0006355">
    <property type="term" value="P:regulation of DNA-templated transcription"/>
    <property type="evidence" value="ECO:0007669"/>
    <property type="project" value="InterPro"/>
</dbReference>
<keyword evidence="1" id="KW-0677">Repeat</keyword>
<dbReference type="EMBL" id="AYZB01000020">
    <property type="protein sequence ID" value="KRM23397.1"/>
    <property type="molecule type" value="Genomic_DNA"/>
</dbReference>
<dbReference type="PANTHER" id="PTHR30185">
    <property type="entry name" value="CRYPTIC BETA-GLUCOSIDE BGL OPERON ANTITERMINATOR"/>
    <property type="match status" value="1"/>
</dbReference>
<dbReference type="SUPFAM" id="SSF63520">
    <property type="entry name" value="PTS-regulatory domain, PRD"/>
    <property type="match status" value="2"/>
</dbReference>
<dbReference type="InterPro" id="IPR011608">
    <property type="entry name" value="PRD"/>
</dbReference>
<feature type="domain" description="PRD" evidence="2">
    <location>
        <begin position="64"/>
        <end position="169"/>
    </location>
</feature>
<dbReference type="Pfam" id="PF03123">
    <property type="entry name" value="CAT_RBD"/>
    <property type="match status" value="1"/>
</dbReference>
<reference evidence="3 4" key="1">
    <citation type="journal article" date="2015" name="Genome Announc.">
        <title>Expanding the biotechnology potential of lactobacilli through comparative genomics of 213 strains and associated genera.</title>
        <authorList>
            <person name="Sun Z."/>
            <person name="Harris H.M."/>
            <person name="McCann A."/>
            <person name="Guo C."/>
            <person name="Argimon S."/>
            <person name="Zhang W."/>
            <person name="Yang X."/>
            <person name="Jeffery I.B."/>
            <person name="Cooney J.C."/>
            <person name="Kagawa T.F."/>
            <person name="Liu W."/>
            <person name="Song Y."/>
            <person name="Salvetti E."/>
            <person name="Wrobel A."/>
            <person name="Rasinkangas P."/>
            <person name="Parkhill J."/>
            <person name="Rea M.C."/>
            <person name="O'Sullivan O."/>
            <person name="Ritari J."/>
            <person name="Douillard F.P."/>
            <person name="Paul Ross R."/>
            <person name="Yang R."/>
            <person name="Briner A.E."/>
            <person name="Felis G.E."/>
            <person name="de Vos W.M."/>
            <person name="Barrangou R."/>
            <person name="Klaenhammer T.R."/>
            <person name="Caufield P.W."/>
            <person name="Cui Y."/>
            <person name="Zhang H."/>
            <person name="O'Toole P.W."/>
        </authorList>
    </citation>
    <scope>NUCLEOTIDE SEQUENCE [LARGE SCALE GENOMIC DNA]</scope>
    <source>
        <strain evidence="3 4">DSM 20719</strain>
    </source>
</reference>
<feature type="domain" description="PRD" evidence="2">
    <location>
        <begin position="170"/>
        <end position="279"/>
    </location>
</feature>
<dbReference type="InterPro" id="IPR050661">
    <property type="entry name" value="BglG_antiterminators"/>
</dbReference>
<evidence type="ECO:0000313" key="4">
    <source>
        <dbReference type="Proteomes" id="UP000050823"/>
    </source>
</evidence>
<evidence type="ECO:0000313" key="3">
    <source>
        <dbReference type="EMBL" id="KRM23397.1"/>
    </source>
</evidence>
<dbReference type="InterPro" id="IPR036650">
    <property type="entry name" value="CAT_RNA-bd_dom_sf"/>
</dbReference>
<dbReference type="PANTHER" id="PTHR30185:SF15">
    <property type="entry name" value="CRYPTIC BETA-GLUCOSIDE BGL OPERON ANTITERMINATOR"/>
    <property type="match status" value="1"/>
</dbReference>
<dbReference type="PROSITE" id="PS51372">
    <property type="entry name" value="PRD_2"/>
    <property type="match status" value="2"/>
</dbReference>
<dbReference type="Proteomes" id="UP000050823">
    <property type="component" value="Unassembled WGS sequence"/>
</dbReference>
<evidence type="ECO:0000259" key="2">
    <source>
        <dbReference type="PROSITE" id="PS51372"/>
    </source>
</evidence>
<dbReference type="SMART" id="SM01061">
    <property type="entry name" value="CAT_RBD"/>
    <property type="match status" value="1"/>
</dbReference>
<protein>
    <submittedName>
        <fullName evidence="3">Transcriptional antiterminator, bglg</fullName>
    </submittedName>
</protein>
<proteinExistence type="predicted"/>
<dbReference type="InterPro" id="IPR004341">
    <property type="entry name" value="CAT_RNA-bd_dom"/>
</dbReference>
<dbReference type="Gene3D" id="1.10.1790.10">
    <property type="entry name" value="PRD domain"/>
    <property type="match status" value="2"/>
</dbReference>
<dbReference type="Pfam" id="PF00874">
    <property type="entry name" value="PRD"/>
    <property type="match status" value="2"/>
</dbReference>
<dbReference type="InterPro" id="IPR036634">
    <property type="entry name" value="PRD_sf"/>
</dbReference>
<accession>A0AA89I151</accession>